<dbReference type="RefSeq" id="WP_128719290.1">
    <property type="nucleotide sequence ID" value="NZ_BJNC01000052.1"/>
</dbReference>
<organism evidence="1 3">
    <name type="scientific">Brevundimonas diminuta</name>
    <name type="common">Pseudomonas diminuta</name>
    <dbReference type="NCBI Taxonomy" id="293"/>
    <lineage>
        <taxon>Bacteria</taxon>
        <taxon>Pseudomonadati</taxon>
        <taxon>Pseudomonadota</taxon>
        <taxon>Alphaproteobacteria</taxon>
        <taxon>Caulobacterales</taxon>
        <taxon>Caulobacteraceae</taxon>
        <taxon>Brevundimonas</taxon>
    </lineage>
</organism>
<dbReference type="KEGG" id="bdm:EQG53_04950"/>
<dbReference type="Proteomes" id="UP000287388">
    <property type="component" value="Chromosome"/>
</dbReference>
<evidence type="ECO:0000313" key="3">
    <source>
        <dbReference type="Proteomes" id="UP000287388"/>
    </source>
</evidence>
<sequence>MRVAHWGAADADALDQKEYFVRLMGGEALRMRLEAADLSAVSEQLRRERALVGHLIIEEDGYPAIVEALVPSHRIQLVLAHDD</sequence>
<dbReference type="AlphaFoldDB" id="A0A410NVC5"/>
<protein>
    <submittedName>
        <fullName evidence="1">Uncharacterized protein</fullName>
    </submittedName>
</protein>
<reference evidence="2 4" key="2">
    <citation type="submission" date="2020-12" db="EMBL/GenBank/DDBJ databases">
        <title>FDA dAtabase for Regulatory Grade micrObial Sequences (FDA-ARGOS): Supporting development and validation of Infectious Disease Dx tests.</title>
        <authorList>
            <person name="Kerrigan L."/>
            <person name="Long C."/>
            <person name="Tallon L."/>
            <person name="Sadzewicz L."/>
            <person name="Zhao X."/>
            <person name="Boylan J."/>
            <person name="Ott S."/>
            <person name="Bowen H."/>
            <person name="Vavikolanu K."/>
            <person name="Mehta A."/>
            <person name="Aluvathingal J."/>
            <person name="Nadendla S."/>
            <person name="Yan Y."/>
            <person name="Sichtig H."/>
        </authorList>
    </citation>
    <scope>NUCLEOTIDE SEQUENCE [LARGE SCALE GENOMIC DNA]</scope>
    <source>
        <strain evidence="2 4">FDAARGOS_1026</strain>
    </source>
</reference>
<dbReference type="EMBL" id="CP066026">
    <property type="protein sequence ID" value="QQB88880.1"/>
    <property type="molecule type" value="Genomic_DNA"/>
</dbReference>
<accession>A0A410NVC5</accession>
<evidence type="ECO:0000313" key="4">
    <source>
        <dbReference type="Proteomes" id="UP000596117"/>
    </source>
</evidence>
<dbReference type="EMBL" id="CP035093">
    <property type="protein sequence ID" value="QAT13756.1"/>
    <property type="molecule type" value="Genomic_DNA"/>
</dbReference>
<gene>
    <name evidence="1" type="ORF">EQG53_04950</name>
    <name evidence="2" type="ORF">I6H83_17495</name>
</gene>
<reference evidence="1 3" key="1">
    <citation type="submission" date="2019-01" db="EMBL/GenBank/DDBJ databases">
        <title>Brevundimonas diminuta Genome sequencing and assembly.</title>
        <authorList>
            <person name="Chen H."/>
        </authorList>
    </citation>
    <scope>NUCLEOTIDE SEQUENCE [LARGE SCALE GENOMIC DNA]</scope>
    <source>
        <strain evidence="1">ATCC</strain>
        <strain evidence="3">ATCC(B) 19146</strain>
    </source>
</reference>
<dbReference type="Proteomes" id="UP000596117">
    <property type="component" value="Chromosome"/>
</dbReference>
<keyword evidence="4" id="KW-1185">Reference proteome</keyword>
<proteinExistence type="predicted"/>
<name>A0A410NVC5_BREDI</name>
<evidence type="ECO:0000313" key="1">
    <source>
        <dbReference type="EMBL" id="QAT13756.1"/>
    </source>
</evidence>
<evidence type="ECO:0000313" key="2">
    <source>
        <dbReference type="EMBL" id="QQB88880.1"/>
    </source>
</evidence>